<dbReference type="PANTHER" id="PTHR16266:SF17">
    <property type="entry name" value="BRWD3"/>
    <property type="match status" value="1"/>
</dbReference>
<proteinExistence type="predicted"/>
<dbReference type="Proteomes" id="UP001242342">
    <property type="component" value="Unassembled WGS sequence"/>
</dbReference>
<feature type="transmembrane region" description="Helical" evidence="3">
    <location>
        <begin position="626"/>
        <end position="644"/>
    </location>
</feature>
<feature type="region of interest" description="Disordered" evidence="2">
    <location>
        <begin position="924"/>
        <end position="952"/>
    </location>
</feature>
<evidence type="ECO:0000313" key="7">
    <source>
        <dbReference type="Proteomes" id="UP001242342"/>
    </source>
</evidence>
<reference evidence="5" key="2">
    <citation type="submission" date="2017-10" db="EMBL/GenBank/DDBJ databases">
        <authorList>
            <person name="Enke T.N."/>
            <person name="Cordero O.X."/>
        </authorList>
    </citation>
    <scope>NUCLEOTIDE SEQUENCE</scope>
    <source>
        <strain evidence="5">4G03</strain>
    </source>
</reference>
<protein>
    <submittedName>
        <fullName evidence="4">DNA/RNA non-specific endonuclease</fullName>
    </submittedName>
</protein>
<gene>
    <name evidence="5" type="ORF">CSC81_09990</name>
    <name evidence="4" type="ORF">Q8W23_08910</name>
</gene>
<evidence type="ECO:0000256" key="3">
    <source>
        <dbReference type="SAM" id="Phobius"/>
    </source>
</evidence>
<keyword evidence="3" id="KW-0472">Membrane</keyword>
<dbReference type="EMBL" id="PDUU01000008">
    <property type="protein sequence ID" value="PHN97399.1"/>
    <property type="molecule type" value="Genomic_DNA"/>
</dbReference>
<feature type="coiled-coil region" evidence="1">
    <location>
        <begin position="570"/>
        <end position="623"/>
    </location>
</feature>
<organism evidence="5 6">
    <name type="scientific">Tenacibaculum discolor</name>
    <dbReference type="NCBI Taxonomy" id="361581"/>
    <lineage>
        <taxon>Bacteria</taxon>
        <taxon>Pseudomonadati</taxon>
        <taxon>Bacteroidota</taxon>
        <taxon>Flavobacteriia</taxon>
        <taxon>Flavobacteriales</taxon>
        <taxon>Flavobacteriaceae</taxon>
        <taxon>Tenacibaculum</taxon>
    </lineage>
</organism>
<dbReference type="EMBL" id="JAUYVU010000006">
    <property type="protein sequence ID" value="MDP2541590.1"/>
    <property type="molecule type" value="Genomic_DNA"/>
</dbReference>
<accession>A0A2G1BU80</accession>
<evidence type="ECO:0000313" key="6">
    <source>
        <dbReference type="Proteomes" id="UP000222163"/>
    </source>
</evidence>
<dbReference type="Proteomes" id="UP000222163">
    <property type="component" value="Unassembled WGS sequence"/>
</dbReference>
<feature type="compositionally biased region" description="Basic and acidic residues" evidence="2">
    <location>
        <begin position="172"/>
        <end position="191"/>
    </location>
</feature>
<feature type="compositionally biased region" description="Polar residues" evidence="2">
    <location>
        <begin position="192"/>
        <end position="207"/>
    </location>
</feature>
<keyword evidence="4" id="KW-0540">Nuclease</keyword>
<dbReference type="GO" id="GO:0004519">
    <property type="term" value="F:endonuclease activity"/>
    <property type="evidence" value="ECO:0007669"/>
    <property type="project" value="UniProtKB-KW"/>
</dbReference>
<feature type="region of interest" description="Disordered" evidence="2">
    <location>
        <begin position="247"/>
        <end position="346"/>
    </location>
</feature>
<evidence type="ECO:0000256" key="2">
    <source>
        <dbReference type="SAM" id="MobiDB-lite"/>
    </source>
</evidence>
<feature type="region of interest" description="Disordered" evidence="2">
    <location>
        <begin position="1"/>
        <end position="21"/>
    </location>
</feature>
<dbReference type="GO" id="GO:0008360">
    <property type="term" value="P:regulation of cell shape"/>
    <property type="evidence" value="ECO:0007669"/>
    <property type="project" value="TreeGrafter"/>
</dbReference>
<evidence type="ECO:0000313" key="5">
    <source>
        <dbReference type="EMBL" id="PHN97399.1"/>
    </source>
</evidence>
<keyword evidence="4" id="KW-0255">Endonuclease</keyword>
<feature type="compositionally biased region" description="Basic and acidic residues" evidence="2">
    <location>
        <begin position="247"/>
        <end position="265"/>
    </location>
</feature>
<dbReference type="GO" id="GO:0007010">
    <property type="term" value="P:cytoskeleton organization"/>
    <property type="evidence" value="ECO:0007669"/>
    <property type="project" value="TreeGrafter"/>
</dbReference>
<feature type="compositionally biased region" description="Basic and acidic residues" evidence="2">
    <location>
        <begin position="126"/>
        <end position="163"/>
    </location>
</feature>
<feature type="transmembrane region" description="Helical" evidence="3">
    <location>
        <begin position="871"/>
        <end position="892"/>
    </location>
</feature>
<dbReference type="GO" id="GO:0006357">
    <property type="term" value="P:regulation of transcription by RNA polymerase II"/>
    <property type="evidence" value="ECO:0007669"/>
    <property type="project" value="TreeGrafter"/>
</dbReference>
<feature type="transmembrane region" description="Helical" evidence="3">
    <location>
        <begin position="717"/>
        <end position="738"/>
    </location>
</feature>
<dbReference type="RefSeq" id="WP_099215610.1">
    <property type="nucleotide sequence ID" value="NZ_JAUYVU010000006.1"/>
</dbReference>
<dbReference type="InterPro" id="IPR052060">
    <property type="entry name" value="Bromo_WD_repeat"/>
</dbReference>
<feature type="transmembrane region" description="Helical" evidence="3">
    <location>
        <begin position="651"/>
        <end position="671"/>
    </location>
</feature>
<evidence type="ECO:0000313" key="4">
    <source>
        <dbReference type="EMBL" id="MDP2541590.1"/>
    </source>
</evidence>
<keyword evidence="3" id="KW-0812">Transmembrane</keyword>
<keyword evidence="7" id="KW-1185">Reference proteome</keyword>
<sequence length="1441" mass="159211">MFRAKQNIAKPSNPSLKSKEAIPFIKPEMKVVKPEKKQEEIALKENKKIKKEDSLSIKKEQSVISKTPVLEASEKEKGEKNEGGDKVGVLKKVAEKQSFNGLKNSAKEASASVTEPKSNNTTQVKTEVKEGKKEKEETSEKEKKEEGAVKEKKIPKAPTKPEDDPAFQQQIKKTEKVKEEKSQHPDPEAKVNEQQQAGHPSAAVQSTKNDKQAHAESLSATSEEEKKRELFTPESFKKLLEKNLDDLEKQLPKNSEEAQEFRENKPIQGIKENISGQVTAESDKLAGPMKSEADKPAPASGKPTVEAVPLPPTNSGNSPKPLNAKAAIPKPKTSQEISMEKESQSLDDYMAENKVTDEQLAKSNEPKFTGALEEKNNAQTEAKLAPVKYRKKEQVQLGVAQKTAAVNSKEGLDQMQAAKVLSENNVLANQTENKTSDKTEQERIYAEFEAIYEETKKTVTESLEKLSEDVDKKFSEEAESAQKTFEENVEDGLGEIYGWTVIDDWIFGEDTEAIDKLFRVEKGKFISKMNSVLDDISIIIADGLNGALDAIEEGKRKSKEKFDSLDESQKKLAEDAYSDFNDQYADLEDTVYEKQEELAADLAQSYKENVDSLQEKFNEIKESVSAGWIGAALNALAGVIKTILKIKDMLLNLLAAAVSAIGAIISDPIGFLSNLIQGVKQGFVDFGNNIKKHMIKGVIEWLTGSLGNVGITLPDNLFSLSGIFSLVTQMLGLTWGYFRSKAVKLLGEPVVAGMEKAVEIFQIVRKDGVMGLWEYIKEQFGNLKEMVMDAIRDMIITKVIEAGIKWVMGLLSPAGAFVKAAMMIIDIVKFFVERAAQIFELVTAFINSIKALAEGNVKAVAKGIETALAKAIPVLIGFLAALVGVTGLTGKIQKIIKKVRKKIDKAINKVIKKAKKIFNKILGKKKPKKGQAKKIKDDNKKQKPAKLTAKDKAKHKKIAKKIKKKLSVKANKGEEFTKFHQRKQKEAKTLENKYQPQLKKGINLDIKLTSMAKDQKDNDVDFKIKIAPNTTNESGSADAGEAKFEIVQKPKIIAKVGQQVTNKDGSISKTLVNMFKKGGPSNKYKLKDDKKEYQAYKIKTEKEGDTIKSITIMRMKAEHGLSQLYIDKDGALKEGKSKKYVAPHGNFIPDEMELTEKNGVYTAKYKTKRAGDAKEAKAGEDSPTFEVNITFDEAIKGISDKVQTRKVKGFNLSSKPGGIGRGKWDGGSAGKDGTPGFDNAHIIGDQFGGSGVNSAMNIYPSSPMYNQKEMAHVENKLASFFKSRGTNFNMEVTAKIKDDANVNNQLKGVLDTEFGKDNKGKKKVDEKIKTKAKSTLTKALQQAMTMDIDNLPGQFLNTTYKSKGIASKDDTEVEGDNLQTTGVEMKKDKRYDKDKYKKLGNDFSKNAAGTELSIGIDQGYDASIENYKAKFANDGTKKKKL</sequence>
<name>A0A2G1BU80_9FLAO</name>
<reference evidence="5 6" key="1">
    <citation type="journal article" date="2016" name="Nat. Commun.">
        <title>Microbial interactions lead to rapid micro-scale successions on model marine particles.</title>
        <authorList>
            <person name="Datta M.S."/>
            <person name="Sliwerska E."/>
            <person name="Gore J."/>
            <person name="Polz M.F."/>
            <person name="Cordero O.X."/>
        </authorList>
    </citation>
    <scope>NUCLEOTIDE SEQUENCE [LARGE SCALE GENOMIC DNA]</scope>
    <source>
        <strain evidence="5 6">4G03</strain>
    </source>
</reference>
<feature type="region of interest" description="Disordered" evidence="2">
    <location>
        <begin position="49"/>
        <end position="234"/>
    </location>
</feature>
<keyword evidence="4" id="KW-0378">Hydrolase</keyword>
<feature type="compositionally biased region" description="Basic residues" evidence="2">
    <location>
        <begin position="924"/>
        <end position="933"/>
    </location>
</feature>
<feature type="compositionally biased region" description="Basic and acidic residues" evidence="2">
    <location>
        <begin position="223"/>
        <end position="234"/>
    </location>
</feature>
<dbReference type="PANTHER" id="PTHR16266">
    <property type="entry name" value="WD REPEAT DOMAIN 9"/>
    <property type="match status" value="1"/>
</dbReference>
<keyword evidence="1" id="KW-0175">Coiled coil</keyword>
<evidence type="ECO:0000256" key="1">
    <source>
        <dbReference type="SAM" id="Coils"/>
    </source>
</evidence>
<feature type="compositionally biased region" description="Polar residues" evidence="2">
    <location>
        <begin position="111"/>
        <end position="123"/>
    </location>
</feature>
<keyword evidence="3" id="KW-1133">Transmembrane helix</keyword>
<comment type="caution">
    <text evidence="5">The sequence shown here is derived from an EMBL/GenBank/DDBJ whole genome shotgun (WGS) entry which is preliminary data.</text>
</comment>
<feature type="compositionally biased region" description="Basic and acidic residues" evidence="2">
    <location>
        <begin position="49"/>
        <end position="61"/>
    </location>
</feature>
<feature type="compositionally biased region" description="Basic and acidic residues" evidence="2">
    <location>
        <begin position="72"/>
        <end position="85"/>
    </location>
</feature>
<reference evidence="4 7" key="3">
    <citation type="submission" date="2023-07" db="EMBL/GenBank/DDBJ databases">
        <title>Genome content predicts the carbon catabolic preferences of heterotrophic bacteria.</title>
        <authorList>
            <person name="Gralka M."/>
        </authorList>
    </citation>
    <scope>NUCLEOTIDE SEQUENCE [LARGE SCALE GENOMIC DNA]</scope>
    <source>
        <strain evidence="4 7">4G03</strain>
    </source>
</reference>